<keyword evidence="2" id="KW-0106">Calcium</keyword>
<dbReference type="InterPro" id="IPR006600">
    <property type="entry name" value="HTH_CenpB_DNA-bd_dom"/>
</dbReference>
<dbReference type="InterPro" id="IPR004875">
    <property type="entry name" value="DDE_SF_endonuclease_dom"/>
</dbReference>
<dbReference type="Pfam" id="PF03221">
    <property type="entry name" value="HTH_Tnp_Tc5"/>
    <property type="match status" value="1"/>
</dbReference>
<dbReference type="Gene3D" id="1.10.10.60">
    <property type="entry name" value="Homeodomain-like"/>
    <property type="match status" value="1"/>
</dbReference>
<dbReference type="Proteomes" id="UP000585614">
    <property type="component" value="Unassembled WGS sequence"/>
</dbReference>
<dbReference type="SUPFAM" id="SSF47473">
    <property type="entry name" value="EF-hand"/>
    <property type="match status" value="1"/>
</dbReference>
<evidence type="ECO:0000313" key="6">
    <source>
        <dbReference type="Proteomes" id="UP000585614"/>
    </source>
</evidence>
<dbReference type="PANTHER" id="PTHR22656">
    <property type="entry name" value="EF-HAND CALCIUM-BINDING DOMAIN-CONTAINING PROTEIN 13"/>
    <property type="match status" value="1"/>
</dbReference>
<dbReference type="Gene3D" id="3.30.420.10">
    <property type="entry name" value="Ribonuclease H-like superfamily/Ribonuclease H"/>
    <property type="match status" value="1"/>
</dbReference>
<protein>
    <submittedName>
        <fullName evidence="5">EF-hand calcium binding domain 13</fullName>
    </submittedName>
</protein>
<dbReference type="InterPro" id="IPR036397">
    <property type="entry name" value="RNaseH_sf"/>
</dbReference>
<dbReference type="PANTHER" id="PTHR22656:SF1">
    <property type="entry name" value="EF-HAND CALCIUM-BINDING DOMAIN-CONTAINING PROTEIN 13"/>
    <property type="match status" value="1"/>
</dbReference>
<dbReference type="Pfam" id="PF03184">
    <property type="entry name" value="DDE_1"/>
    <property type="match status" value="1"/>
</dbReference>
<dbReference type="AlphaFoldDB" id="A0A7J7TCZ8"/>
<dbReference type="InterPro" id="IPR009057">
    <property type="entry name" value="Homeodomain-like_sf"/>
</dbReference>
<dbReference type="PROSITE" id="PS51253">
    <property type="entry name" value="HTH_CENPB"/>
    <property type="match status" value="1"/>
</dbReference>
<dbReference type="GO" id="GO:0003677">
    <property type="term" value="F:DNA binding"/>
    <property type="evidence" value="ECO:0007669"/>
    <property type="project" value="UniProtKB-KW"/>
</dbReference>
<keyword evidence="1" id="KW-0677">Repeat</keyword>
<evidence type="ECO:0000256" key="3">
    <source>
        <dbReference type="ARBA" id="ARBA00023125"/>
    </source>
</evidence>
<accession>A0A7J7TCZ8</accession>
<organism evidence="5 6">
    <name type="scientific">Rhinolophus ferrumequinum</name>
    <name type="common">Greater horseshoe bat</name>
    <dbReference type="NCBI Taxonomy" id="59479"/>
    <lineage>
        <taxon>Eukaryota</taxon>
        <taxon>Metazoa</taxon>
        <taxon>Chordata</taxon>
        <taxon>Craniata</taxon>
        <taxon>Vertebrata</taxon>
        <taxon>Euteleostomi</taxon>
        <taxon>Mammalia</taxon>
        <taxon>Eutheria</taxon>
        <taxon>Laurasiatheria</taxon>
        <taxon>Chiroptera</taxon>
        <taxon>Yinpterochiroptera</taxon>
        <taxon>Rhinolophoidea</taxon>
        <taxon>Rhinolophidae</taxon>
        <taxon>Rhinolophinae</taxon>
        <taxon>Rhinolophus</taxon>
    </lineage>
</organism>
<dbReference type="EMBL" id="JACAGC010000020">
    <property type="protein sequence ID" value="KAF6298435.1"/>
    <property type="molecule type" value="Genomic_DNA"/>
</dbReference>
<dbReference type="SUPFAM" id="SSF46689">
    <property type="entry name" value="Homeodomain-like"/>
    <property type="match status" value="1"/>
</dbReference>
<proteinExistence type="predicted"/>
<feature type="domain" description="HTH CENPB-type" evidence="4">
    <location>
        <begin position="265"/>
        <end position="338"/>
    </location>
</feature>
<evidence type="ECO:0000256" key="2">
    <source>
        <dbReference type="ARBA" id="ARBA00022837"/>
    </source>
</evidence>
<sequence length="634" mass="72099">METKVHLFCQAEENTDSSDDACNCFATNLPSRHIDSNKYIKLSETTEKRISPEIRGLVPEHTKECEMSVLLFKEEKSDFSGEKQIRRKKNLQVQLHTKRTEIASSSVKPSKEKMTMNENSLCKLPNQYSVHKTLSPLYTSSSLIRRAEMLSNLYQTIYDEVPQEYIYSQELNALQKACIIFSKIRSGKIYVNDLPMIHRMLKISISDSEMRKALKTIDIDAFQGALKIFCRIKGGQVAVDEVAAVLDSMDIPVTAEDFQEVIKYASIDSRQPLFPELEDIICEWTADRRAKALVVRKADIQTFALAMAPQLEISPEEFKASQHWLDGFIQRYELSLRLTTLFKLEDTEVINRALAFKSFVDGIDFSKYQLSNMIAMDETAVFMGQGSQMTIDQSGASSINIPSTGYKSASVTCILIIHLDERKAPPLIITKGKKGKVECISGIYVLETEKTWCTQAIIRKWVDLMLPLVLRGGQRGLLVWDSASTHRAKDMKNFLAERRIDQIMIPAGMTAHLQTLDIAINKPFKDHLHMEINDYIENRMEKNQLGNFVKPSLQEVVTWVKDSWDKITDSCVANALRAGYMDKRCSFKESSIAGHERLGPMVLQEMESQEIQAGIRGLESYDDVPEEDDMTVFE</sequence>
<evidence type="ECO:0000259" key="4">
    <source>
        <dbReference type="PROSITE" id="PS51253"/>
    </source>
</evidence>
<name>A0A7J7TCZ8_RHIFE</name>
<evidence type="ECO:0000313" key="5">
    <source>
        <dbReference type="EMBL" id="KAF6298435.1"/>
    </source>
</evidence>
<dbReference type="SMART" id="SM00674">
    <property type="entry name" value="CENPB"/>
    <property type="match status" value="1"/>
</dbReference>
<gene>
    <name evidence="5" type="ORF">mRhiFer1_004332</name>
</gene>
<comment type="caution">
    <text evidence="5">The sequence shown here is derived from an EMBL/GenBank/DDBJ whole genome shotgun (WGS) entry which is preliminary data.</text>
</comment>
<reference evidence="5 6" key="1">
    <citation type="journal article" date="2020" name="Nature">
        <title>Six reference-quality genomes reveal evolution of bat adaptations.</title>
        <authorList>
            <person name="Jebb D."/>
            <person name="Huang Z."/>
            <person name="Pippel M."/>
            <person name="Hughes G.M."/>
            <person name="Lavrichenko K."/>
            <person name="Devanna P."/>
            <person name="Winkler S."/>
            <person name="Jermiin L.S."/>
            <person name="Skirmuntt E.C."/>
            <person name="Katzourakis A."/>
            <person name="Burkitt-Gray L."/>
            <person name="Ray D.A."/>
            <person name="Sullivan K.A.M."/>
            <person name="Roscito J.G."/>
            <person name="Kirilenko B.M."/>
            <person name="Davalos L.M."/>
            <person name="Corthals A.P."/>
            <person name="Power M.L."/>
            <person name="Jones G."/>
            <person name="Ransome R.D."/>
            <person name="Dechmann D.K.N."/>
            <person name="Locatelli A.G."/>
            <person name="Puechmaille S.J."/>
            <person name="Fedrigo O."/>
            <person name="Jarvis E.D."/>
            <person name="Hiller M."/>
            <person name="Vernes S.C."/>
            <person name="Myers E.W."/>
            <person name="Teeling E.C."/>
        </authorList>
    </citation>
    <scope>NUCLEOTIDE SEQUENCE [LARGE SCALE GENOMIC DNA]</scope>
    <source>
        <strain evidence="5">MRhiFer1</strain>
        <tissue evidence="5">Lung</tissue>
    </source>
</reference>
<evidence type="ECO:0000256" key="1">
    <source>
        <dbReference type="ARBA" id="ARBA00022737"/>
    </source>
</evidence>
<keyword evidence="3" id="KW-0238">DNA-binding</keyword>
<dbReference type="InterPro" id="IPR011992">
    <property type="entry name" value="EF-hand-dom_pair"/>
</dbReference>